<evidence type="ECO:0000256" key="1">
    <source>
        <dbReference type="SAM" id="MobiDB-lite"/>
    </source>
</evidence>
<evidence type="ECO:0000313" key="2">
    <source>
        <dbReference type="EMBL" id="KAL2609079.1"/>
    </source>
</evidence>
<comment type="caution">
    <text evidence="2">The sequence shown here is derived from an EMBL/GenBank/DDBJ whole genome shotgun (WGS) entry which is preliminary data.</text>
</comment>
<dbReference type="EMBL" id="JBHFFA010000008">
    <property type="protein sequence ID" value="KAL2609079.1"/>
    <property type="molecule type" value="Genomic_DNA"/>
</dbReference>
<feature type="compositionally biased region" description="Basic residues" evidence="1">
    <location>
        <begin position="56"/>
        <end position="76"/>
    </location>
</feature>
<name>A0ABD1XJG5_9MARC</name>
<accession>A0ABD1XJG5</accession>
<organism evidence="2 3">
    <name type="scientific">Riccia fluitans</name>
    <dbReference type="NCBI Taxonomy" id="41844"/>
    <lineage>
        <taxon>Eukaryota</taxon>
        <taxon>Viridiplantae</taxon>
        <taxon>Streptophyta</taxon>
        <taxon>Embryophyta</taxon>
        <taxon>Marchantiophyta</taxon>
        <taxon>Marchantiopsida</taxon>
        <taxon>Marchantiidae</taxon>
        <taxon>Marchantiales</taxon>
        <taxon>Ricciaceae</taxon>
        <taxon>Riccia</taxon>
    </lineage>
</organism>
<evidence type="ECO:0000313" key="3">
    <source>
        <dbReference type="Proteomes" id="UP001605036"/>
    </source>
</evidence>
<feature type="region of interest" description="Disordered" evidence="1">
    <location>
        <begin position="31"/>
        <end position="76"/>
    </location>
</feature>
<sequence>MSRNSKNHAEHHTLAKVRKLAKKVARYTLANAQCLDSDAEEEDKEDERKKEDSNVKRKRKSPPPPKQSRKKRSSKK</sequence>
<proteinExistence type="predicted"/>
<dbReference type="Proteomes" id="UP001605036">
    <property type="component" value="Unassembled WGS sequence"/>
</dbReference>
<dbReference type="AlphaFoldDB" id="A0ABD1XJG5"/>
<feature type="compositionally biased region" description="Basic and acidic residues" evidence="1">
    <location>
        <begin position="46"/>
        <end position="55"/>
    </location>
</feature>
<keyword evidence="3" id="KW-1185">Reference proteome</keyword>
<reference evidence="2 3" key="1">
    <citation type="submission" date="2024-09" db="EMBL/GenBank/DDBJ databases">
        <title>Chromosome-scale assembly of Riccia fluitans.</title>
        <authorList>
            <person name="Paukszto L."/>
            <person name="Sawicki J."/>
            <person name="Karawczyk K."/>
            <person name="Piernik-Szablinska J."/>
            <person name="Szczecinska M."/>
            <person name="Mazdziarz M."/>
        </authorList>
    </citation>
    <scope>NUCLEOTIDE SEQUENCE [LARGE SCALE GENOMIC DNA]</scope>
    <source>
        <strain evidence="2">Rf_01</strain>
        <tissue evidence="2">Aerial parts of the thallus</tissue>
    </source>
</reference>
<gene>
    <name evidence="2" type="ORF">R1flu_027652</name>
</gene>
<protein>
    <submittedName>
        <fullName evidence="2">Uncharacterized protein</fullName>
    </submittedName>
</protein>